<dbReference type="GO" id="GO:0005975">
    <property type="term" value="P:carbohydrate metabolic process"/>
    <property type="evidence" value="ECO:0007669"/>
    <property type="project" value="InterPro"/>
</dbReference>
<dbReference type="InterPro" id="IPR005887">
    <property type="entry name" value="GH92_a_mannosidase_put"/>
</dbReference>
<dbReference type="InterPro" id="IPR012939">
    <property type="entry name" value="Glyco_hydro_92"/>
</dbReference>
<dbReference type="GO" id="GO:0005829">
    <property type="term" value="C:cytosol"/>
    <property type="evidence" value="ECO:0007669"/>
    <property type="project" value="TreeGrafter"/>
</dbReference>
<dbReference type="InterPro" id="IPR008979">
    <property type="entry name" value="Galactose-bd-like_sf"/>
</dbReference>
<dbReference type="HOGENOM" id="CLU_265797_0_0_10"/>
<dbReference type="eggNOG" id="COG3537">
    <property type="taxonomic scope" value="Bacteria"/>
</dbReference>
<dbReference type="PATRIC" id="fig|742726.3.peg.2979"/>
<comment type="subunit">
    <text evidence="2">Monomer.</text>
</comment>
<dbReference type="InterPro" id="IPR050883">
    <property type="entry name" value="PNGase"/>
</dbReference>
<dbReference type="Gene3D" id="2.60.120.260">
    <property type="entry name" value="Galactose-binding domain-like"/>
    <property type="match status" value="2"/>
</dbReference>
<keyword evidence="3" id="KW-0106">Calcium</keyword>
<dbReference type="InterPro" id="IPR008928">
    <property type="entry name" value="6-hairpin_glycosidase_sf"/>
</dbReference>
<dbReference type="Pfam" id="PF17678">
    <property type="entry name" value="Glyco_hydro_92N"/>
    <property type="match status" value="1"/>
</dbReference>
<evidence type="ECO:0000259" key="5">
    <source>
        <dbReference type="PROSITE" id="PS50022"/>
    </source>
</evidence>
<dbReference type="SUPFAM" id="SSF49785">
    <property type="entry name" value="Galactose-binding domain-like"/>
    <property type="match status" value="2"/>
</dbReference>
<dbReference type="STRING" id="742726.HMPREF9448_02865"/>
<dbReference type="EMBL" id="ADLE01000018">
    <property type="protein sequence ID" value="EJZ62182.1"/>
    <property type="molecule type" value="Genomic_DNA"/>
</dbReference>
<dbReference type="PROSITE" id="PS50022">
    <property type="entry name" value="FA58C_3"/>
    <property type="match status" value="1"/>
</dbReference>
<name>K0WS99_9BACT</name>
<dbReference type="Pfam" id="PF00754">
    <property type="entry name" value="F5_F8_type_C"/>
    <property type="match status" value="2"/>
</dbReference>
<feature type="chain" id="PRO_5003840558" evidence="4">
    <location>
        <begin position="22"/>
        <end position="1250"/>
    </location>
</feature>
<dbReference type="Pfam" id="PF07971">
    <property type="entry name" value="Glyco_hydro_92"/>
    <property type="match status" value="1"/>
</dbReference>
<dbReference type="SUPFAM" id="SSF48208">
    <property type="entry name" value="Six-hairpin glycosidases"/>
    <property type="match status" value="1"/>
</dbReference>
<dbReference type="Gene3D" id="2.60.40.3620">
    <property type="match status" value="1"/>
</dbReference>
<dbReference type="Gene3D" id="3.30.2080.10">
    <property type="entry name" value="GH92 mannosidase domain"/>
    <property type="match status" value="1"/>
</dbReference>
<dbReference type="GeneID" id="77850090"/>
<feature type="signal peptide" evidence="4">
    <location>
        <begin position="1"/>
        <end position="21"/>
    </location>
</feature>
<dbReference type="GO" id="GO:0019867">
    <property type="term" value="C:outer membrane"/>
    <property type="evidence" value="ECO:0007669"/>
    <property type="project" value="InterPro"/>
</dbReference>
<dbReference type="InterPro" id="IPR014718">
    <property type="entry name" value="GH-type_carb-bd"/>
</dbReference>
<dbReference type="RefSeq" id="WP_008863236.1">
    <property type="nucleotide sequence ID" value="NZ_JH815206.1"/>
</dbReference>
<evidence type="ECO:0000256" key="4">
    <source>
        <dbReference type="SAM" id="SignalP"/>
    </source>
</evidence>
<dbReference type="PANTHER" id="PTHR12143">
    <property type="entry name" value="PEPTIDE N-GLYCANASE PNGASE -RELATED"/>
    <property type="match status" value="1"/>
</dbReference>
<dbReference type="InterPro" id="IPR026444">
    <property type="entry name" value="Secre_tail"/>
</dbReference>
<dbReference type="OrthoDB" id="9762711at2"/>
<dbReference type="InterPro" id="IPR002044">
    <property type="entry name" value="CBM20"/>
</dbReference>
<proteinExistence type="predicted"/>
<dbReference type="FunFam" id="3.30.2080.10:FF:000001">
    <property type="entry name" value="Alpha-1,2-mannosidase subfamily"/>
    <property type="match status" value="1"/>
</dbReference>
<dbReference type="NCBIfam" id="TIGR04183">
    <property type="entry name" value="Por_Secre_tail"/>
    <property type="match status" value="1"/>
</dbReference>
<dbReference type="GO" id="GO:0006516">
    <property type="term" value="P:glycoprotein catabolic process"/>
    <property type="evidence" value="ECO:0007669"/>
    <property type="project" value="TreeGrafter"/>
</dbReference>
<gene>
    <name evidence="6" type="ORF">HMPREF9448_02865</name>
</gene>
<dbReference type="GO" id="GO:2001070">
    <property type="term" value="F:starch binding"/>
    <property type="evidence" value="ECO:0007669"/>
    <property type="project" value="InterPro"/>
</dbReference>
<reference evidence="6 7" key="1">
    <citation type="submission" date="2012-08" db="EMBL/GenBank/DDBJ databases">
        <title>The Genome Sequence of Barnesiella intestinihominis YIT 11860.</title>
        <authorList>
            <consortium name="The Broad Institute Genome Sequencing Platform"/>
            <person name="Earl A."/>
            <person name="Ward D."/>
            <person name="Feldgarden M."/>
            <person name="Gevers D."/>
            <person name="Morotomi M."/>
            <person name="Walker B."/>
            <person name="Young S.K."/>
            <person name="Zeng Q."/>
            <person name="Gargeya S."/>
            <person name="Fitzgerald M."/>
            <person name="Haas B."/>
            <person name="Abouelleil A."/>
            <person name="Alvarado L."/>
            <person name="Arachchi H.M."/>
            <person name="Berlin A.M."/>
            <person name="Chapman S.B."/>
            <person name="Goldberg J."/>
            <person name="Griggs A."/>
            <person name="Gujja S."/>
            <person name="Hansen M."/>
            <person name="Howarth C."/>
            <person name="Imamovic A."/>
            <person name="Larimer J."/>
            <person name="McCowen C."/>
            <person name="Montmayeur A."/>
            <person name="Murphy C."/>
            <person name="Neiman D."/>
            <person name="Pearson M."/>
            <person name="Priest M."/>
            <person name="Roberts A."/>
            <person name="Saif S."/>
            <person name="Shea T."/>
            <person name="Sisk P."/>
            <person name="Sykes S."/>
            <person name="Wortman J."/>
            <person name="Nusbaum C."/>
            <person name="Birren B."/>
        </authorList>
    </citation>
    <scope>NUCLEOTIDE SEQUENCE [LARGE SCALE GENOMIC DNA]</scope>
    <source>
        <strain evidence="6 7">YIT 11860</strain>
    </source>
</reference>
<keyword evidence="4" id="KW-0732">Signal</keyword>
<dbReference type="PANTHER" id="PTHR12143:SF38">
    <property type="entry name" value="ALPHA-1,2-MANNOSIDASE FAMILY PROTEIN (AFU_ORTHOLOGUE AFUA_5G10520)"/>
    <property type="match status" value="1"/>
</dbReference>
<accession>K0WS99</accession>
<dbReference type="SMART" id="SM01065">
    <property type="entry name" value="CBM_2"/>
    <property type="match status" value="1"/>
</dbReference>
<feature type="domain" description="F5/8 type C" evidence="5">
    <location>
        <begin position="861"/>
        <end position="1012"/>
    </location>
</feature>
<keyword evidence="7" id="KW-1185">Reference proteome</keyword>
<dbReference type="Gene3D" id="2.70.98.10">
    <property type="match status" value="1"/>
</dbReference>
<dbReference type="AlphaFoldDB" id="K0WS99"/>
<evidence type="ECO:0000256" key="2">
    <source>
        <dbReference type="ARBA" id="ARBA00011245"/>
    </source>
</evidence>
<dbReference type="Proteomes" id="UP000006044">
    <property type="component" value="Unassembled WGS sequence"/>
</dbReference>
<dbReference type="InterPro" id="IPR041371">
    <property type="entry name" value="GH92_N"/>
</dbReference>
<dbReference type="FunFam" id="1.20.1050.60:FF:000002">
    <property type="entry name" value="Glycosyl hydrolase family 92"/>
    <property type="match status" value="1"/>
</dbReference>
<sequence length="1250" mass="139177">MKNLSFFILVFFLSFLSPAFAAYDNLYLVGNATEAGWDPDAAIPMEKQEPGIFTWTGTLSDYSIDEGRFKFLVSNKWEPSITCRIDIAGHLLVESGKEYDLYERATANDGFDNAFQVPVTGVYTIRVNLNTMKMVCTGGDVIARENWEYVRPEIGADGEGHVFPGVCVPFGMVKLGADCGDRTNNSGWGRGGNIQGFSHLHVSGTGGGPKYGNILFQPITGDLNLSDYSSARSNERFGLGLYEVSLSKYNVGVRLTASAKAGFHEYTFPQSESSKILIDAGSCLTLHVESQELVASGVKILSNKEIEGYSTVKGGWNLGGPYTVYFYALLDTPADEYTVWKGTSVQSGEQVDATGTEKTGAYFGFHTTEGQKVRVKVGISFISTEKAKANISELSSWDFDEIRNAGIAQWKEVLNTVEVEGNDNDKTIFYSALYHAFLQPTDRTGENPLWESSEPYFDDYYAIWDTFRATHPLFALLKPSRQADIVRSMIDIYEHEGYMPDGRSGNCNGRVQGGSNSDVLIADAIVKNLPGIDYEKGLAAMIKNAEVEPENPRNEGRGGVEEYNTKGYISTVTERSGTRTFEYAYCDYAIATVAKKLGKQDVYEKYLERSNNWKNLWNDNINSLGFKGFLWPKNGSGDWVNEKDYNVFRRDGWEGIVYESFPWEMSFYVPHDVNGLIARCGGKEAFLKRLDTYFTHVQDGFDQNSYMGLFQISNEPAFLVPSLYNYVNRPDKAAEIVRRVLKERYNTTATGLPGNDDSGSMSAWYIFHAMGFYPNAGQDIYLISSPVFTKTTINLDGGKVFEVLAPNASDKNIYIQSAKLNGQELGRCWLKHEEIVNGGTLELVMGDKPSDWAIDGEMPPSSPIGVEEVSPEIDSPQVRIHSYSAQVSNNEAAYCLFEEPGKGVKWCDNKSTNPWVIFELADVYMVDRFVFRDSKTVEGNNNVHSYRIYVSKTGNDGDWEEVVNRNDAEAGNANVKDHRLAEPKEARFVKFSMELPTGENAVRIYGFDIYGKLKERTDRGNLVSVGKMFLKSSGAKSFYTNARHIFDGLNENTEYHWDFDRSAADKHYCILDLEDEYDVNAFKVYDANQIEGYNIYVATETPDLNKINNSADENSVWTLVSSGDLNKTNKSVTVDRVKARYVKIEIPSGNIDGESATVTEFEVYMDGTSTGLTGTEREVTLLYPNPVKRGEPLNVAAQGRLKIYTIDGLNVCDVVVDGEASVSTQNFIPGIYLAVVSGSAGDKSFKLIVE</sequence>
<comment type="cofactor">
    <cofactor evidence="1">
        <name>Ca(2+)</name>
        <dbReference type="ChEBI" id="CHEBI:29108"/>
    </cofactor>
</comment>
<evidence type="ECO:0000313" key="7">
    <source>
        <dbReference type="Proteomes" id="UP000006044"/>
    </source>
</evidence>
<dbReference type="Gene3D" id="1.20.1050.60">
    <property type="entry name" value="alpha-1,2-mannosidase"/>
    <property type="match status" value="1"/>
</dbReference>
<evidence type="ECO:0000313" key="6">
    <source>
        <dbReference type="EMBL" id="EJZ62182.1"/>
    </source>
</evidence>
<evidence type="ECO:0000256" key="1">
    <source>
        <dbReference type="ARBA" id="ARBA00001913"/>
    </source>
</evidence>
<evidence type="ECO:0000256" key="3">
    <source>
        <dbReference type="ARBA" id="ARBA00022837"/>
    </source>
</evidence>
<comment type="caution">
    <text evidence="6">The sequence shown here is derived from an EMBL/GenBank/DDBJ whole genome shotgun (WGS) entry which is preliminary data.</text>
</comment>
<dbReference type="Gene3D" id="1.20.1610.10">
    <property type="entry name" value="alpha-1,2-mannosidases domains"/>
    <property type="match status" value="1"/>
</dbReference>
<dbReference type="NCBIfam" id="TIGR01180">
    <property type="entry name" value="aman2_put"/>
    <property type="match status" value="1"/>
</dbReference>
<organism evidence="6 7">
    <name type="scientific">Barnesiella intestinihominis YIT 11860</name>
    <dbReference type="NCBI Taxonomy" id="742726"/>
    <lineage>
        <taxon>Bacteria</taxon>
        <taxon>Pseudomonadati</taxon>
        <taxon>Bacteroidota</taxon>
        <taxon>Bacteroidia</taxon>
        <taxon>Bacteroidales</taxon>
        <taxon>Barnesiellaceae</taxon>
        <taxon>Barnesiella</taxon>
    </lineage>
</organism>
<dbReference type="InterPro" id="IPR000421">
    <property type="entry name" value="FA58C"/>
</dbReference>
<protein>
    <submittedName>
        <fullName evidence="6">Por secretion system C-terminal sorting domain-containing protein</fullName>
    </submittedName>
</protein>
<dbReference type="GO" id="GO:0000224">
    <property type="term" value="F:peptide-N4-(N-acetyl-beta-glucosaminyl)asparagine amidase activity"/>
    <property type="evidence" value="ECO:0007669"/>
    <property type="project" value="TreeGrafter"/>
</dbReference>